<evidence type="ECO:0000256" key="4">
    <source>
        <dbReference type="ARBA" id="ARBA00022884"/>
    </source>
</evidence>
<keyword evidence="11" id="KW-1185">Reference proteome</keyword>
<gene>
    <name evidence="8 9" type="primary">rpsT</name>
    <name evidence="10" type="ORF">AFERRI_50905</name>
    <name evidence="9" type="ORF">AFERRI_530238</name>
</gene>
<dbReference type="SUPFAM" id="SSF46992">
    <property type="entry name" value="Ribosomal protein S20"/>
    <property type="match status" value="1"/>
</dbReference>
<reference evidence="10 11" key="3">
    <citation type="submission" date="2017-03" db="EMBL/GenBank/DDBJ databases">
        <authorList>
            <person name="Regsiter A."/>
            <person name="William W."/>
        </authorList>
    </citation>
    <scope>NUCLEOTIDE SEQUENCE [LARGE SCALE GENOMIC DNA]</scope>
    <source>
        <strain evidence="10">PRJEB5721</strain>
    </source>
</reference>
<evidence type="ECO:0000256" key="7">
    <source>
        <dbReference type="ARBA" id="ARBA00035136"/>
    </source>
</evidence>
<dbReference type="GO" id="GO:0006412">
    <property type="term" value="P:translation"/>
    <property type="evidence" value="ECO:0007669"/>
    <property type="project" value="UniProtKB-UniRule"/>
</dbReference>
<keyword evidence="5 8" id="KW-0689">Ribosomal protein</keyword>
<dbReference type="GO" id="GO:0005829">
    <property type="term" value="C:cytosol"/>
    <property type="evidence" value="ECO:0007669"/>
    <property type="project" value="TreeGrafter"/>
</dbReference>
<evidence type="ECO:0000256" key="3">
    <source>
        <dbReference type="ARBA" id="ARBA00022730"/>
    </source>
</evidence>
<evidence type="ECO:0000256" key="6">
    <source>
        <dbReference type="ARBA" id="ARBA00023274"/>
    </source>
</evidence>
<evidence type="ECO:0000256" key="8">
    <source>
        <dbReference type="HAMAP-Rule" id="MF_00500"/>
    </source>
</evidence>
<keyword evidence="3 8" id="KW-0699">rRNA-binding</keyword>
<dbReference type="Pfam" id="PF01649">
    <property type="entry name" value="Ribosomal_S20p"/>
    <property type="match status" value="1"/>
</dbReference>
<dbReference type="AlphaFoldDB" id="A0A060UX73"/>
<dbReference type="InterPro" id="IPR036510">
    <property type="entry name" value="Ribosomal_bS20_sf"/>
</dbReference>
<dbReference type="EMBL" id="CCCS020000049">
    <property type="protein sequence ID" value="CDQ11343.1"/>
    <property type="molecule type" value="Genomic_DNA"/>
</dbReference>
<dbReference type="InterPro" id="IPR002583">
    <property type="entry name" value="Ribosomal_bS20"/>
</dbReference>
<name>A0A060UX73_9PROT</name>
<dbReference type="Gene3D" id="1.20.58.110">
    <property type="entry name" value="Ribosomal protein S20"/>
    <property type="match status" value="1"/>
</dbReference>
<evidence type="ECO:0000256" key="2">
    <source>
        <dbReference type="ARBA" id="ARBA00007634"/>
    </source>
</evidence>
<keyword evidence="6 8" id="KW-0687">Ribonucleoprotein</keyword>
<evidence type="ECO:0000313" key="11">
    <source>
        <dbReference type="Proteomes" id="UP000193925"/>
    </source>
</evidence>
<evidence type="ECO:0000313" key="9">
    <source>
        <dbReference type="EMBL" id="CDQ11343.1"/>
    </source>
</evidence>
<dbReference type="HAMAP" id="MF_00500">
    <property type="entry name" value="Ribosomal_bS20"/>
    <property type="match status" value="1"/>
</dbReference>
<dbReference type="GO" id="GO:0070181">
    <property type="term" value="F:small ribosomal subunit rRNA binding"/>
    <property type="evidence" value="ECO:0007669"/>
    <property type="project" value="TreeGrafter"/>
</dbReference>
<proteinExistence type="inferred from homology"/>
<evidence type="ECO:0000313" key="10">
    <source>
        <dbReference type="EMBL" id="SMH67703.1"/>
    </source>
</evidence>
<evidence type="ECO:0000256" key="5">
    <source>
        <dbReference type="ARBA" id="ARBA00022980"/>
    </source>
</evidence>
<dbReference type="PANTHER" id="PTHR33398">
    <property type="entry name" value="30S RIBOSOMAL PROTEIN S20"/>
    <property type="match status" value="1"/>
</dbReference>
<protein>
    <recommendedName>
        <fullName evidence="7 8">Small ribosomal subunit protein bS20</fullName>
    </recommendedName>
</protein>
<reference evidence="9" key="1">
    <citation type="submission" date="2014-03" db="EMBL/GenBank/DDBJ databases">
        <authorList>
            <person name="Genoscope - CEA"/>
        </authorList>
    </citation>
    <scope>NUCLEOTIDE SEQUENCE [LARGE SCALE GENOMIC DNA]</scope>
    <source>
        <strain evidence="9">CF27</strain>
    </source>
</reference>
<dbReference type="FunFam" id="1.20.58.110:FF:000001">
    <property type="entry name" value="30S ribosomal protein S20"/>
    <property type="match status" value="1"/>
</dbReference>
<evidence type="ECO:0000256" key="1">
    <source>
        <dbReference type="ARBA" id="ARBA00003134"/>
    </source>
</evidence>
<dbReference type="PANTHER" id="PTHR33398:SF1">
    <property type="entry name" value="SMALL RIBOSOMAL SUBUNIT PROTEIN BS20C"/>
    <property type="match status" value="1"/>
</dbReference>
<reference evidence="9" key="2">
    <citation type="submission" date="2014-07" db="EMBL/GenBank/DDBJ databases">
        <title>Initial genome analysis of the psychrotolerant acidophile Acidithiobacillus ferrivorans CF27: insights into iron and sulfur oxidation pathways and into biofilm formation.</title>
        <authorList>
            <person name="Talla E."/>
            <person name="Hedrich S."/>
            <person name="Mangenot S."/>
            <person name="Ji B."/>
            <person name="Johnson D.B."/>
            <person name="Barbe V."/>
            <person name="Bonnefoy V."/>
        </authorList>
    </citation>
    <scope>NUCLEOTIDE SEQUENCE [LARGE SCALE GENOMIC DNA]</scope>
    <source>
        <strain evidence="9">CF27</strain>
    </source>
</reference>
<dbReference type="Proteomes" id="UP000193925">
    <property type="component" value="Chromosome AFERRI"/>
</dbReference>
<dbReference type="GO" id="GO:0003735">
    <property type="term" value="F:structural constituent of ribosome"/>
    <property type="evidence" value="ECO:0007669"/>
    <property type="project" value="InterPro"/>
</dbReference>
<organism evidence="9">
    <name type="scientific">Acidithiobacillus ferrivorans</name>
    <dbReference type="NCBI Taxonomy" id="160808"/>
    <lineage>
        <taxon>Bacteria</taxon>
        <taxon>Pseudomonadati</taxon>
        <taxon>Pseudomonadota</taxon>
        <taxon>Acidithiobacillia</taxon>
        <taxon>Acidithiobacillales</taxon>
        <taxon>Acidithiobacillaceae</taxon>
        <taxon>Acidithiobacillus</taxon>
    </lineage>
</organism>
<comment type="function">
    <text evidence="1 8">Binds directly to 16S ribosomal RNA.</text>
</comment>
<sequence length="96" mass="10576">MESTKLANTAQARKRVLQNEKRRLHNASLRSRLRTYVKGVLKAVHLGNQEQARSALRAAESVIDKTVSKGVAHRNMAARTKSRLSARVKAMGNVAG</sequence>
<dbReference type="GO" id="GO:0015935">
    <property type="term" value="C:small ribosomal subunit"/>
    <property type="evidence" value="ECO:0007669"/>
    <property type="project" value="TreeGrafter"/>
</dbReference>
<dbReference type="EMBL" id="LT841305">
    <property type="protein sequence ID" value="SMH67703.1"/>
    <property type="molecule type" value="Genomic_DNA"/>
</dbReference>
<accession>A0A060UX73</accession>
<keyword evidence="4 8" id="KW-0694">RNA-binding</keyword>
<dbReference type="NCBIfam" id="TIGR00029">
    <property type="entry name" value="S20"/>
    <property type="match status" value="1"/>
</dbReference>
<comment type="similarity">
    <text evidence="2 8">Belongs to the bacterial ribosomal protein bS20 family.</text>
</comment>